<dbReference type="Proteomes" id="UP000297149">
    <property type="component" value="Chromosome"/>
</dbReference>
<gene>
    <name evidence="4" type="ORF">E7747_15245</name>
</gene>
<organism evidence="4 5">
    <name type="scientific">Duncaniella dubosii</name>
    <dbReference type="NCBI Taxonomy" id="2518971"/>
    <lineage>
        <taxon>Bacteria</taxon>
        <taxon>Pseudomonadati</taxon>
        <taxon>Bacteroidota</taxon>
        <taxon>Bacteroidia</taxon>
        <taxon>Bacteroidales</taxon>
        <taxon>Muribaculaceae</taxon>
        <taxon>Duncaniella</taxon>
    </lineage>
</organism>
<dbReference type="AlphaFoldDB" id="A0A4P7W6D7"/>
<reference evidence="5" key="1">
    <citation type="submission" date="2019-02" db="EMBL/GenBank/DDBJ databases">
        <title>Isolation and identification of novel species under the genus Muribaculum.</title>
        <authorList>
            <person name="Miyake S."/>
            <person name="Ding Y."/>
            <person name="Low A."/>
            <person name="Soh M."/>
            <person name="Seedorf H."/>
        </authorList>
    </citation>
    <scope>NUCLEOTIDE SEQUENCE [LARGE SCALE GENOMIC DNA]</scope>
    <source>
        <strain evidence="5">H5</strain>
    </source>
</reference>
<accession>A0A4P7W6D7</accession>
<dbReference type="Pfam" id="PF14905">
    <property type="entry name" value="OMP_b-brl_3"/>
    <property type="match status" value="1"/>
</dbReference>
<proteinExistence type="predicted"/>
<dbReference type="InterPro" id="IPR008969">
    <property type="entry name" value="CarboxyPept-like_regulatory"/>
</dbReference>
<name>A0A4P7W6D7_9BACT</name>
<feature type="domain" description="Outer membrane protein beta-barrel" evidence="3">
    <location>
        <begin position="432"/>
        <end position="903"/>
    </location>
</feature>
<evidence type="ECO:0000256" key="2">
    <source>
        <dbReference type="SAM" id="SignalP"/>
    </source>
</evidence>
<evidence type="ECO:0000313" key="4">
    <source>
        <dbReference type="EMBL" id="QCD43492.1"/>
    </source>
</evidence>
<dbReference type="Pfam" id="PF13620">
    <property type="entry name" value="CarboxypepD_reg"/>
    <property type="match status" value="1"/>
</dbReference>
<feature type="chain" id="PRO_5020302560" description="Outer membrane protein beta-barrel domain-containing protein" evidence="2">
    <location>
        <begin position="26"/>
        <end position="940"/>
    </location>
</feature>
<dbReference type="SUPFAM" id="SSF56935">
    <property type="entry name" value="Porins"/>
    <property type="match status" value="1"/>
</dbReference>
<feature type="region of interest" description="Disordered" evidence="1">
    <location>
        <begin position="914"/>
        <end position="940"/>
    </location>
</feature>
<sequence>MTRFTRTLTLLSVLLLTLCSATIHAANITGLVKDMESGDPIMEAAVKLVNAKDSSFVAGVTTNLDGQFKLENIKSGKYVLTVSYIGYADTEKELTVGKSNLRLGEIRIKEASHMLGEVSVVAVKTPIKVMEDTVEYNADSYHTQPNAVVEDLLKRLPGVEVGTDGAITANGKTVSKILIDGKEFFSDDPQVASKNLPANMVDKLQVVDRKSDMARLTGVDDGEDETVINLTFKKEMNQGWFGTAEGGYGTDDRYMGSFNVNRFWDGNQITLLGNFNNTNQIGFTDSNGNRFRRFGGNNGITESRALGLNINIGKEEIIRVGGDLMWSNTDANSTTRQDREYLFEDHSTYSKIRKATRDRGNNFRGDFRVLWKPDSFNTLEFRPNFSFNFNKSYDNELTSYLNSAMEKVSDNTAIGQSDGDSYEVGARLIYSHNFKKHRGRSFSVSGQYRFSNVIEKATSINDFIRYIIEEDPDNTEDNSELLNQYTDNHTWSNQIMGQFTWTEPLGDVADGHFLTFAYRGSYRWNNADKLVYNIPDEYDLDIFPPVGEEPDPEYSNRYRNNYFNQNIRLGYKKVGAKSNFEIGMALVPQMSKSIYLDNADKNISRWVTNFAPFLRYRYKFSKRSSIQANYRGQSSQPSMSQLQPVLDISNPTNKVQGNPNLDPSFSHNVNLRFQDFNMESQRSLMLMADFQFTQNSIISKTTFDEYGSRLTEYVNVNGVWNGRVMNMFSMPLRNKLWSISNHVFANVRHNVGFNNNVRNNSLSFSVRESPGITFRPDHFELELRPMYMLQTTHNSVQTNANQTVHNYGGRFDGSYYTPWGLTLQTDINYTATAGYAAGYDTRTWMWNATISQQFLRDRSLTLAVKVYDLLNQRNNIRRNITANYIDDIEYNSLSRYFMVTLSYRFNSFGKGNEPSGGGDFMRRGPGGPGGPGGHGGRGPR</sequence>
<evidence type="ECO:0000259" key="3">
    <source>
        <dbReference type="Pfam" id="PF14905"/>
    </source>
</evidence>
<dbReference type="Gene3D" id="2.60.40.1120">
    <property type="entry name" value="Carboxypeptidase-like, regulatory domain"/>
    <property type="match status" value="1"/>
</dbReference>
<dbReference type="RefSeq" id="WP_136416856.1">
    <property type="nucleotide sequence ID" value="NZ_CAXHQF010000020.1"/>
</dbReference>
<evidence type="ECO:0000256" key="1">
    <source>
        <dbReference type="SAM" id="MobiDB-lite"/>
    </source>
</evidence>
<evidence type="ECO:0000313" key="5">
    <source>
        <dbReference type="Proteomes" id="UP000297149"/>
    </source>
</evidence>
<dbReference type="SUPFAM" id="SSF49464">
    <property type="entry name" value="Carboxypeptidase regulatory domain-like"/>
    <property type="match status" value="1"/>
</dbReference>
<protein>
    <recommendedName>
        <fullName evidence="3">Outer membrane protein beta-barrel domain-containing protein</fullName>
    </recommendedName>
</protein>
<dbReference type="KEGG" id="ddb:E7747_15245"/>
<keyword evidence="2" id="KW-0732">Signal</keyword>
<keyword evidence="5" id="KW-1185">Reference proteome</keyword>
<feature type="signal peptide" evidence="2">
    <location>
        <begin position="1"/>
        <end position="25"/>
    </location>
</feature>
<dbReference type="EMBL" id="CP039396">
    <property type="protein sequence ID" value="QCD43492.1"/>
    <property type="molecule type" value="Genomic_DNA"/>
</dbReference>
<dbReference type="InterPro" id="IPR041700">
    <property type="entry name" value="OMP_b-brl_3"/>
</dbReference>